<dbReference type="EMBL" id="GGEC01014684">
    <property type="protein sequence ID" value="MBW95167.1"/>
    <property type="molecule type" value="Transcribed_RNA"/>
</dbReference>
<evidence type="ECO:0000313" key="1">
    <source>
        <dbReference type="EMBL" id="MBW95167.1"/>
    </source>
</evidence>
<accession>A0A2P2JNX4</accession>
<proteinExistence type="predicted"/>
<name>A0A2P2JNX4_RHIMU</name>
<dbReference type="AlphaFoldDB" id="A0A2P2JNX4"/>
<organism evidence="1">
    <name type="scientific">Rhizophora mucronata</name>
    <name type="common">Asiatic mangrove</name>
    <dbReference type="NCBI Taxonomy" id="61149"/>
    <lineage>
        <taxon>Eukaryota</taxon>
        <taxon>Viridiplantae</taxon>
        <taxon>Streptophyta</taxon>
        <taxon>Embryophyta</taxon>
        <taxon>Tracheophyta</taxon>
        <taxon>Spermatophyta</taxon>
        <taxon>Magnoliopsida</taxon>
        <taxon>eudicotyledons</taxon>
        <taxon>Gunneridae</taxon>
        <taxon>Pentapetalae</taxon>
        <taxon>rosids</taxon>
        <taxon>fabids</taxon>
        <taxon>Malpighiales</taxon>
        <taxon>Rhizophoraceae</taxon>
        <taxon>Rhizophora</taxon>
    </lineage>
</organism>
<protein>
    <submittedName>
        <fullName evidence="1">Uncharacterized protein</fullName>
    </submittedName>
</protein>
<sequence>MDKYCNEVRSGIQSGKVPN</sequence>
<reference evidence="1" key="1">
    <citation type="submission" date="2018-02" db="EMBL/GenBank/DDBJ databases">
        <title>Rhizophora mucronata_Transcriptome.</title>
        <authorList>
            <person name="Meera S.P."/>
            <person name="Sreeshan A."/>
            <person name="Augustine A."/>
        </authorList>
    </citation>
    <scope>NUCLEOTIDE SEQUENCE</scope>
    <source>
        <tissue evidence="1">Leaf</tissue>
    </source>
</reference>